<keyword evidence="3" id="KW-1185">Reference proteome</keyword>
<name>A0A813HB68_POLGL</name>
<sequence length="530" mass="55705">MAPPAVGGTPEARRSCFASSVANAASSRRLSVTCEIRLPAACQALADEQGILGRMLYKSKSQHSRHKHHTRLAAAFKGVDRLLDSCNLASLKSLAQSVTQGNTAERSSASSSRVSSGFLAADQLLSTLQDVAGRASLVQGLAKASCAAFRPLLVQGFFAPLALGATAVLGRIFSLALEMCDSIASATSVLLPDSHHDAAKTEGPGERERERERFELRATQSFELRAPLPLLEPSTQSALLPGAPPRAAATGLATPGLALAAASTQASSGQEDLGEPLGDEDLGEPLGEPLRHAVPESAEEVQVSAPVQSGGAGMDDEDLGEPVEGMDDEDFGEPVEAAQLPASPLQLPAVMAQPSIVAPKAAAGISQQVPAPAPVTTLPGATSTRLPEAIPIGLVSACATEQDLGEPIDQEMQDIPEPCVEVHLPQMLAALLPSVGCVSTPWPLRPLRRTRHTIARLPTTKRTSHLSVVRSKPRKRLRALGKPLRRLRRQVAWTRQTPYLPATSADIAILSSCPGVVEWCELYALSGHSL</sequence>
<gene>
    <name evidence="2" type="ORF">PGLA1383_LOCUS50485</name>
</gene>
<dbReference type="PANTHER" id="PTHR34786:SF1">
    <property type="entry name" value="OS09G0504900 PROTEIN"/>
    <property type="match status" value="1"/>
</dbReference>
<comment type="caution">
    <text evidence="2">The sequence shown here is derived from an EMBL/GenBank/DDBJ whole genome shotgun (WGS) entry which is preliminary data.</text>
</comment>
<dbReference type="EMBL" id="CAJNNV010031166">
    <property type="protein sequence ID" value="CAE8634872.1"/>
    <property type="molecule type" value="Genomic_DNA"/>
</dbReference>
<organism evidence="2 3">
    <name type="scientific">Polarella glacialis</name>
    <name type="common">Dinoflagellate</name>
    <dbReference type="NCBI Taxonomy" id="89957"/>
    <lineage>
        <taxon>Eukaryota</taxon>
        <taxon>Sar</taxon>
        <taxon>Alveolata</taxon>
        <taxon>Dinophyceae</taxon>
        <taxon>Suessiales</taxon>
        <taxon>Suessiaceae</taxon>
        <taxon>Polarella</taxon>
    </lineage>
</organism>
<accession>A0A813HB68</accession>
<reference evidence="2" key="1">
    <citation type="submission" date="2021-02" db="EMBL/GenBank/DDBJ databases">
        <authorList>
            <person name="Dougan E. K."/>
            <person name="Rhodes N."/>
            <person name="Thang M."/>
            <person name="Chan C."/>
        </authorList>
    </citation>
    <scope>NUCLEOTIDE SEQUENCE</scope>
</reference>
<feature type="compositionally biased region" description="Low complexity" evidence="1">
    <location>
        <begin position="260"/>
        <end position="270"/>
    </location>
</feature>
<protein>
    <recommendedName>
        <fullName evidence="4">Nucleolus and neural progenitor protein-like N-terminal domain-containing protein</fullName>
    </recommendedName>
</protein>
<dbReference type="PANTHER" id="PTHR34786">
    <property type="entry name" value="OS09G0504900 PROTEIN"/>
    <property type="match status" value="1"/>
</dbReference>
<dbReference type="AlphaFoldDB" id="A0A813HB68"/>
<proteinExistence type="predicted"/>
<evidence type="ECO:0000313" key="3">
    <source>
        <dbReference type="Proteomes" id="UP000654075"/>
    </source>
</evidence>
<feature type="compositionally biased region" description="Acidic residues" evidence="1">
    <location>
        <begin position="272"/>
        <end position="283"/>
    </location>
</feature>
<evidence type="ECO:0000313" key="2">
    <source>
        <dbReference type="EMBL" id="CAE8634872.1"/>
    </source>
</evidence>
<dbReference type="Proteomes" id="UP000654075">
    <property type="component" value="Unassembled WGS sequence"/>
</dbReference>
<feature type="region of interest" description="Disordered" evidence="1">
    <location>
        <begin position="260"/>
        <end position="289"/>
    </location>
</feature>
<evidence type="ECO:0000256" key="1">
    <source>
        <dbReference type="SAM" id="MobiDB-lite"/>
    </source>
</evidence>
<evidence type="ECO:0008006" key="4">
    <source>
        <dbReference type="Google" id="ProtNLM"/>
    </source>
</evidence>